<accession>A0A219B6U1</accession>
<dbReference type="STRING" id="1234595.C725_1964"/>
<comment type="caution">
    <text evidence="1">The sequence shown here is derived from an EMBL/GenBank/DDBJ whole genome shotgun (WGS) entry which is preliminary data.</text>
</comment>
<dbReference type="OrthoDB" id="9788127at2"/>
<evidence type="ECO:0000313" key="1">
    <source>
        <dbReference type="EMBL" id="OWV33863.1"/>
    </source>
</evidence>
<dbReference type="SUPFAM" id="SSF89095">
    <property type="entry name" value="GatB/YqeY motif"/>
    <property type="match status" value="1"/>
</dbReference>
<dbReference type="GO" id="GO:0016884">
    <property type="term" value="F:carbon-nitrogen ligase activity, with glutamine as amido-N-donor"/>
    <property type="evidence" value="ECO:0007669"/>
    <property type="project" value="InterPro"/>
</dbReference>
<sequence length="150" mass="16294">MIRDQIKAAQIAAMKSGEKDRVAATRLIIAAVKNKEIDSGVGAGNADDPLIADVLTKMAKQRRESIDMYDEAGRTELADKERFELAVIEEFMPAQMSEDEARAEIRKAIAETGAEGPKDMGKVMALLKERHAGSMDMKSASGLVKQELSA</sequence>
<dbReference type="InterPro" id="IPR019004">
    <property type="entry name" value="YqeY/Aim41"/>
</dbReference>
<dbReference type="RefSeq" id="WP_088712586.1">
    <property type="nucleotide sequence ID" value="NZ_NFZT01000001.1"/>
</dbReference>
<proteinExistence type="predicted"/>
<keyword evidence="2" id="KW-1185">Reference proteome</keyword>
<reference evidence="2" key="1">
    <citation type="submission" date="2017-05" db="EMBL/GenBank/DDBJ databases">
        <authorList>
            <person name="Lin X."/>
        </authorList>
    </citation>
    <scope>NUCLEOTIDE SEQUENCE [LARGE SCALE GENOMIC DNA]</scope>
    <source>
        <strain evidence="2">JLT2012</strain>
    </source>
</reference>
<dbReference type="AlphaFoldDB" id="A0A219B6U1"/>
<dbReference type="PANTHER" id="PTHR28055">
    <property type="entry name" value="ALTERED INHERITANCE OF MITOCHONDRIA PROTEIN 41, MITOCHONDRIAL"/>
    <property type="match status" value="1"/>
</dbReference>
<dbReference type="EMBL" id="NFZT01000001">
    <property type="protein sequence ID" value="OWV33863.1"/>
    <property type="molecule type" value="Genomic_DNA"/>
</dbReference>
<dbReference type="InterPro" id="IPR023168">
    <property type="entry name" value="GatB_Yqey_C_2"/>
</dbReference>
<organism evidence="1 2">
    <name type="scientific">Pacificimonas flava</name>
    <dbReference type="NCBI Taxonomy" id="1234595"/>
    <lineage>
        <taxon>Bacteria</taxon>
        <taxon>Pseudomonadati</taxon>
        <taxon>Pseudomonadota</taxon>
        <taxon>Alphaproteobacteria</taxon>
        <taxon>Sphingomonadales</taxon>
        <taxon>Sphingosinicellaceae</taxon>
        <taxon>Pacificimonas</taxon>
    </lineage>
</organism>
<dbReference type="Proteomes" id="UP000198462">
    <property type="component" value="Unassembled WGS sequence"/>
</dbReference>
<evidence type="ECO:0000313" key="2">
    <source>
        <dbReference type="Proteomes" id="UP000198462"/>
    </source>
</evidence>
<dbReference type="Gene3D" id="1.10.10.410">
    <property type="match status" value="1"/>
</dbReference>
<dbReference type="InterPro" id="IPR042184">
    <property type="entry name" value="YqeY/Aim41_N"/>
</dbReference>
<name>A0A219B6U1_9SPHN</name>
<dbReference type="Pfam" id="PF09424">
    <property type="entry name" value="YqeY"/>
    <property type="match status" value="1"/>
</dbReference>
<dbReference type="Gene3D" id="1.10.1510.10">
    <property type="entry name" value="Uncharacterised protein YqeY/AIM41 PF09424, N-terminal domain"/>
    <property type="match status" value="1"/>
</dbReference>
<protein>
    <submittedName>
        <fullName evidence="1">Aspartyl-tRNA amidotransferase</fullName>
    </submittedName>
</protein>
<keyword evidence="1" id="KW-0808">Transferase</keyword>
<gene>
    <name evidence="1" type="ORF">B5C34_10580</name>
</gene>
<dbReference type="PANTHER" id="PTHR28055:SF1">
    <property type="entry name" value="ALTERED INHERITANCE OF MITOCHONDRIA PROTEIN 41, MITOCHONDRIAL"/>
    <property type="match status" value="1"/>
</dbReference>
<dbReference type="GO" id="GO:0016740">
    <property type="term" value="F:transferase activity"/>
    <property type="evidence" value="ECO:0007669"/>
    <property type="project" value="UniProtKB-KW"/>
</dbReference>
<dbReference type="InterPro" id="IPR003789">
    <property type="entry name" value="Asn/Gln_tRNA_amidoTrase-B-like"/>
</dbReference>